<feature type="domain" description="Aminoglycoside phosphotransferase" evidence="1">
    <location>
        <begin position="79"/>
        <end position="285"/>
    </location>
</feature>
<dbReference type="InterPro" id="IPR002575">
    <property type="entry name" value="Aminoglycoside_PTrfase"/>
</dbReference>
<dbReference type="Pfam" id="PF01636">
    <property type="entry name" value="APH"/>
    <property type="match status" value="1"/>
</dbReference>
<dbReference type="OrthoDB" id="10003767at2759"/>
<name>A0A8K0SRF4_9HYPO</name>
<dbReference type="Proteomes" id="UP000813444">
    <property type="component" value="Unassembled WGS sequence"/>
</dbReference>
<dbReference type="InterPro" id="IPR051678">
    <property type="entry name" value="AGP_Transferase"/>
</dbReference>
<dbReference type="AlphaFoldDB" id="A0A8K0SRF4"/>
<dbReference type="PANTHER" id="PTHR21310:SF51">
    <property type="entry name" value="AMINOGLYCOSIDE PHOSPHOTRANSFERASE DOMAIN-CONTAINING PROTEIN"/>
    <property type="match status" value="1"/>
</dbReference>
<gene>
    <name evidence="2" type="ORF">B0I35DRAFT_437658</name>
</gene>
<evidence type="ECO:0000259" key="1">
    <source>
        <dbReference type="Pfam" id="PF01636"/>
    </source>
</evidence>
<sequence length="410" mass="45257">MDNEGLDRDVFGSLVDIPTPSLVALAARISRQALGHPQSGGRVIATLGGSYNIVHIVELECSVKIVVRIPATGWGVGRTTETSQSMEAYVATVRLLRHKTELPVPEILAMDTSCMNEIGAPYICMAFVPGRNVSTVWFEGTGVMPREQLRFNILKSVAQNMARLSSLSFNKIGSIVGSEGDQAVIGPCFDWKEGDDGSIAVTASGPFNTTSDYLQEHTVLESGDSVWQKAKTRIMRVAQECLANTPTEPGFALALPDFDSQNVMVDDHGTVTGFIDLDLIQTMPRFVGFCRYPGWITRDWDPLMYGWPEMADSEDSPEILGRLRAYYNDELGKALQHQGDWMLTEKSHVLEAVWIASLNPMNRLEICRKLAHEALDGDADATDVLYDIGTDNYDADQWHKLVAGMKRLIL</sequence>
<organism evidence="2 3">
    <name type="scientific">Stachybotrys elegans</name>
    <dbReference type="NCBI Taxonomy" id="80388"/>
    <lineage>
        <taxon>Eukaryota</taxon>
        <taxon>Fungi</taxon>
        <taxon>Dikarya</taxon>
        <taxon>Ascomycota</taxon>
        <taxon>Pezizomycotina</taxon>
        <taxon>Sordariomycetes</taxon>
        <taxon>Hypocreomycetidae</taxon>
        <taxon>Hypocreales</taxon>
        <taxon>Stachybotryaceae</taxon>
        <taxon>Stachybotrys</taxon>
    </lineage>
</organism>
<evidence type="ECO:0000313" key="2">
    <source>
        <dbReference type="EMBL" id="KAH7312745.1"/>
    </source>
</evidence>
<comment type="caution">
    <text evidence="2">The sequence shown here is derived from an EMBL/GenBank/DDBJ whole genome shotgun (WGS) entry which is preliminary data.</text>
</comment>
<evidence type="ECO:0000313" key="3">
    <source>
        <dbReference type="Proteomes" id="UP000813444"/>
    </source>
</evidence>
<dbReference type="PANTHER" id="PTHR21310">
    <property type="entry name" value="AMINOGLYCOSIDE PHOSPHOTRANSFERASE-RELATED-RELATED"/>
    <property type="match status" value="1"/>
</dbReference>
<dbReference type="EMBL" id="JAGPNK010000010">
    <property type="protein sequence ID" value="KAH7312745.1"/>
    <property type="molecule type" value="Genomic_DNA"/>
</dbReference>
<keyword evidence="3" id="KW-1185">Reference proteome</keyword>
<accession>A0A8K0SRF4</accession>
<protein>
    <recommendedName>
        <fullName evidence="1">Aminoglycoside phosphotransferase domain-containing protein</fullName>
    </recommendedName>
</protein>
<dbReference type="InterPro" id="IPR011009">
    <property type="entry name" value="Kinase-like_dom_sf"/>
</dbReference>
<proteinExistence type="predicted"/>
<dbReference type="SUPFAM" id="SSF56112">
    <property type="entry name" value="Protein kinase-like (PK-like)"/>
    <property type="match status" value="1"/>
</dbReference>
<reference evidence="2" key="1">
    <citation type="journal article" date="2021" name="Nat. Commun.">
        <title>Genetic determinants of endophytism in the Arabidopsis root mycobiome.</title>
        <authorList>
            <person name="Mesny F."/>
            <person name="Miyauchi S."/>
            <person name="Thiergart T."/>
            <person name="Pickel B."/>
            <person name="Atanasova L."/>
            <person name="Karlsson M."/>
            <person name="Huettel B."/>
            <person name="Barry K.W."/>
            <person name="Haridas S."/>
            <person name="Chen C."/>
            <person name="Bauer D."/>
            <person name="Andreopoulos W."/>
            <person name="Pangilinan J."/>
            <person name="LaButti K."/>
            <person name="Riley R."/>
            <person name="Lipzen A."/>
            <person name="Clum A."/>
            <person name="Drula E."/>
            <person name="Henrissat B."/>
            <person name="Kohler A."/>
            <person name="Grigoriev I.V."/>
            <person name="Martin F.M."/>
            <person name="Hacquard S."/>
        </authorList>
    </citation>
    <scope>NUCLEOTIDE SEQUENCE</scope>
    <source>
        <strain evidence="2">MPI-CAGE-CH-0235</strain>
    </source>
</reference>